<feature type="region of interest" description="Disordered" evidence="1">
    <location>
        <begin position="1"/>
        <end position="129"/>
    </location>
</feature>
<name>A0A0W0FJH0_MONRR</name>
<feature type="compositionally biased region" description="Polar residues" evidence="1">
    <location>
        <begin position="1"/>
        <end position="20"/>
    </location>
</feature>
<reference evidence="2 3" key="1">
    <citation type="submission" date="2015-12" db="EMBL/GenBank/DDBJ databases">
        <title>Draft genome sequence of Moniliophthora roreri, the causal agent of frosty pod rot of cacao.</title>
        <authorList>
            <person name="Aime M.C."/>
            <person name="Diaz-Valderrama J.R."/>
            <person name="Kijpornyongpan T."/>
            <person name="Phillips-Mora W."/>
        </authorList>
    </citation>
    <scope>NUCLEOTIDE SEQUENCE [LARGE SCALE GENOMIC DNA]</scope>
    <source>
        <strain evidence="2 3">MCA 2952</strain>
    </source>
</reference>
<proteinExistence type="predicted"/>
<dbReference type="EMBL" id="LATX01001899">
    <property type="protein sequence ID" value="KTB36471.1"/>
    <property type="molecule type" value="Genomic_DNA"/>
</dbReference>
<organism evidence="2 3">
    <name type="scientific">Moniliophthora roreri</name>
    <name type="common">Frosty pod rot fungus</name>
    <name type="synonym">Monilia roreri</name>
    <dbReference type="NCBI Taxonomy" id="221103"/>
    <lineage>
        <taxon>Eukaryota</taxon>
        <taxon>Fungi</taxon>
        <taxon>Dikarya</taxon>
        <taxon>Basidiomycota</taxon>
        <taxon>Agaricomycotina</taxon>
        <taxon>Agaricomycetes</taxon>
        <taxon>Agaricomycetidae</taxon>
        <taxon>Agaricales</taxon>
        <taxon>Marasmiineae</taxon>
        <taxon>Marasmiaceae</taxon>
        <taxon>Moniliophthora</taxon>
    </lineage>
</organism>
<dbReference type="AlphaFoldDB" id="A0A0W0FJH0"/>
<feature type="compositionally biased region" description="Polar residues" evidence="1">
    <location>
        <begin position="49"/>
        <end position="67"/>
    </location>
</feature>
<dbReference type="Proteomes" id="UP000054988">
    <property type="component" value="Unassembled WGS sequence"/>
</dbReference>
<dbReference type="eggNOG" id="ENOG502S685">
    <property type="taxonomic scope" value="Eukaryota"/>
</dbReference>
<gene>
    <name evidence="2" type="ORF">WG66_10979</name>
</gene>
<evidence type="ECO:0000313" key="3">
    <source>
        <dbReference type="Proteomes" id="UP000054988"/>
    </source>
</evidence>
<feature type="compositionally biased region" description="Basic and acidic residues" evidence="1">
    <location>
        <begin position="110"/>
        <end position="129"/>
    </location>
</feature>
<accession>A0A0W0FJH0</accession>
<sequence>MSGLSNTQGFTRTTDRTNQGIVDVRPEGHNPQSAPVKLDTVVDKDASGPTLQTSASDMPNGATSADVYQSAGKPGSGMTSKELHNNGHAHRKEEGQGVSQWGPPGTASVEFDRSQRETGRDREAFVGDQ</sequence>
<protein>
    <submittedName>
        <fullName evidence="2">Uncharacterized protein</fullName>
    </submittedName>
</protein>
<comment type="caution">
    <text evidence="2">The sequence shown here is derived from an EMBL/GenBank/DDBJ whole genome shotgun (WGS) entry which is preliminary data.</text>
</comment>
<evidence type="ECO:0000313" key="2">
    <source>
        <dbReference type="EMBL" id="KTB36471.1"/>
    </source>
</evidence>
<feature type="compositionally biased region" description="Basic and acidic residues" evidence="1">
    <location>
        <begin position="81"/>
        <end position="95"/>
    </location>
</feature>
<evidence type="ECO:0000256" key="1">
    <source>
        <dbReference type="SAM" id="MobiDB-lite"/>
    </source>
</evidence>